<dbReference type="STRING" id="499555.BJL86_2411"/>
<dbReference type="Proteomes" id="UP000186104">
    <property type="component" value="Chromosome"/>
</dbReference>
<protein>
    <submittedName>
        <fullName evidence="3">Uncharacterized protein</fullName>
    </submittedName>
</protein>
<evidence type="ECO:0000313" key="4">
    <source>
        <dbReference type="Proteomes" id="UP000186104"/>
    </source>
</evidence>
<reference evidence="3 4" key="1">
    <citation type="submission" date="2016-06" db="EMBL/GenBank/DDBJ databases">
        <title>Complete genome sequence of a saline-alkali tolerant type strain Dietzia timorensis ID05-A0528T.</title>
        <authorList>
            <person name="Wu X."/>
        </authorList>
    </citation>
    <scope>NUCLEOTIDE SEQUENCE [LARGE SCALE GENOMIC DNA]</scope>
    <source>
        <strain evidence="3 4">ID05-A0528</strain>
    </source>
</reference>
<keyword evidence="2" id="KW-0812">Transmembrane</keyword>
<keyword evidence="4" id="KW-1185">Reference proteome</keyword>
<organism evidence="3 4">
    <name type="scientific">Dietzia timorensis</name>
    <dbReference type="NCBI Taxonomy" id="499555"/>
    <lineage>
        <taxon>Bacteria</taxon>
        <taxon>Bacillati</taxon>
        <taxon>Actinomycetota</taxon>
        <taxon>Actinomycetes</taxon>
        <taxon>Mycobacteriales</taxon>
        <taxon>Dietziaceae</taxon>
        <taxon>Dietzia</taxon>
    </lineage>
</organism>
<sequence length="98" mass="10287">MAEQRSSSGRTPKDESAYRRDRRAAVLAHHPDHGGSADALIEALEAVDRKHGLTPDRDKAKAASEQSFDQALAVVVTAAAGIVAVGASLALSIASRKR</sequence>
<dbReference type="KEGG" id="dtm:BJL86_2411"/>
<gene>
    <name evidence="3" type="ORF">BJL86_2411</name>
</gene>
<dbReference type="AlphaFoldDB" id="A0A173LLL5"/>
<evidence type="ECO:0000256" key="1">
    <source>
        <dbReference type="SAM" id="MobiDB-lite"/>
    </source>
</evidence>
<evidence type="ECO:0000313" key="3">
    <source>
        <dbReference type="EMBL" id="ANI93175.1"/>
    </source>
</evidence>
<keyword evidence="2" id="KW-0472">Membrane</keyword>
<proteinExistence type="predicted"/>
<feature type="transmembrane region" description="Helical" evidence="2">
    <location>
        <begin position="71"/>
        <end position="94"/>
    </location>
</feature>
<feature type="region of interest" description="Disordered" evidence="1">
    <location>
        <begin position="1"/>
        <end position="24"/>
    </location>
</feature>
<dbReference type="EMBL" id="CP015961">
    <property type="protein sequence ID" value="ANI93175.1"/>
    <property type="molecule type" value="Genomic_DNA"/>
</dbReference>
<keyword evidence="2" id="KW-1133">Transmembrane helix</keyword>
<dbReference type="RefSeq" id="WP_067475812.1">
    <property type="nucleotide sequence ID" value="NZ_CP015961.1"/>
</dbReference>
<evidence type="ECO:0000256" key="2">
    <source>
        <dbReference type="SAM" id="Phobius"/>
    </source>
</evidence>
<feature type="compositionally biased region" description="Polar residues" evidence="1">
    <location>
        <begin position="1"/>
        <end position="10"/>
    </location>
</feature>
<dbReference type="OrthoDB" id="4774400at2"/>
<name>A0A173LLL5_9ACTN</name>
<accession>A0A173LLL5</accession>